<evidence type="ECO:0000313" key="4">
    <source>
        <dbReference type="Proteomes" id="UP000636505"/>
    </source>
</evidence>
<dbReference type="Pfam" id="PF05239">
    <property type="entry name" value="PRC"/>
    <property type="match status" value="1"/>
</dbReference>
<dbReference type="InterPro" id="IPR011033">
    <property type="entry name" value="PRC_barrel-like_sf"/>
</dbReference>
<comment type="caution">
    <text evidence="3">The sequence shown here is derived from an EMBL/GenBank/DDBJ whole genome shotgun (WGS) entry which is preliminary data.</text>
</comment>
<dbReference type="AlphaFoldDB" id="A0A8J7A4Y1"/>
<dbReference type="Gene3D" id="6.10.140.1430">
    <property type="match status" value="1"/>
</dbReference>
<feature type="domain" description="PRC-barrel" evidence="2">
    <location>
        <begin position="7"/>
        <end position="76"/>
    </location>
</feature>
<proteinExistence type="predicted"/>
<accession>A0A8J7A4Y1</accession>
<evidence type="ECO:0000259" key="2">
    <source>
        <dbReference type="Pfam" id="PF05239"/>
    </source>
</evidence>
<dbReference type="Proteomes" id="UP000636505">
    <property type="component" value="Unassembled WGS sequence"/>
</dbReference>
<dbReference type="RefSeq" id="WP_193904647.1">
    <property type="nucleotide sequence ID" value="NZ_JADEXG010000002.1"/>
</dbReference>
<organism evidence="3 4">
    <name type="scientific">Vasconcelosia minhoensis LEGE 07310</name>
    <dbReference type="NCBI Taxonomy" id="915328"/>
    <lineage>
        <taxon>Bacteria</taxon>
        <taxon>Bacillati</taxon>
        <taxon>Cyanobacteriota</taxon>
        <taxon>Cyanophyceae</taxon>
        <taxon>Nodosilineales</taxon>
        <taxon>Cymatolegaceae</taxon>
        <taxon>Vasconcelosia</taxon>
        <taxon>Vasconcelosia minhoensis</taxon>
    </lineage>
</organism>
<name>A0A8J7A4Y1_9CYAN</name>
<dbReference type="PANTHER" id="PTHR36740">
    <property type="entry name" value="PRC DOMAIN-CONTAINING PROTEIN"/>
    <property type="match status" value="1"/>
</dbReference>
<sequence>MNDADTIIRQSQLLGRLVMDYDTTEEVGQVEQLLVEVKSSQVKGLTCKSGFWGRSQQRFSWEQLKNIGHDGILVEGERDTPDLDAAQPMIGLEVWTDAGDRVGHLIDFCLDIRTGTVTRYLFAAERDTIEGVYGLSAAALISAGRKRIMVGAEAIEQAELYADGLDPATAQSEFDPTDWRSFAKGAQSLAEQLQAQTEKLSQQNLPELADQLREKTQQVKDQMQQRVSEAKDRLQSSSFQRPEPFSPKASKAKGNAKETIDIEAFEVWEDDEETS</sequence>
<keyword evidence="4" id="KW-1185">Reference proteome</keyword>
<dbReference type="SUPFAM" id="SSF50346">
    <property type="entry name" value="PRC-barrel domain"/>
    <property type="match status" value="2"/>
</dbReference>
<protein>
    <submittedName>
        <fullName evidence="3">PRC-barrel domain-containing protein</fullName>
    </submittedName>
</protein>
<evidence type="ECO:0000256" key="1">
    <source>
        <dbReference type="SAM" id="MobiDB-lite"/>
    </source>
</evidence>
<evidence type="ECO:0000313" key="3">
    <source>
        <dbReference type="EMBL" id="MBE9075985.1"/>
    </source>
</evidence>
<gene>
    <name evidence="3" type="ORF">IQ241_01520</name>
</gene>
<reference evidence="3" key="1">
    <citation type="submission" date="2020-10" db="EMBL/GenBank/DDBJ databases">
        <authorList>
            <person name="Castelo-Branco R."/>
            <person name="Eusebio N."/>
            <person name="Adriana R."/>
            <person name="Vieira A."/>
            <person name="Brugerolle De Fraissinette N."/>
            <person name="Rezende De Castro R."/>
            <person name="Schneider M.P."/>
            <person name="Vasconcelos V."/>
            <person name="Leao P.N."/>
        </authorList>
    </citation>
    <scope>NUCLEOTIDE SEQUENCE</scope>
    <source>
        <strain evidence="3">LEGE 07310</strain>
    </source>
</reference>
<feature type="compositionally biased region" description="Acidic residues" evidence="1">
    <location>
        <begin position="261"/>
        <end position="275"/>
    </location>
</feature>
<dbReference type="Gene3D" id="2.30.30.240">
    <property type="entry name" value="PRC-barrel domain"/>
    <property type="match status" value="1"/>
</dbReference>
<feature type="region of interest" description="Disordered" evidence="1">
    <location>
        <begin position="214"/>
        <end position="275"/>
    </location>
</feature>
<dbReference type="EMBL" id="JADEXG010000002">
    <property type="protein sequence ID" value="MBE9075985.1"/>
    <property type="molecule type" value="Genomic_DNA"/>
</dbReference>
<dbReference type="PANTHER" id="PTHR36740:SF1">
    <property type="entry name" value="PRC-BARREL DOMAIN-CONTAINING PROTEIN"/>
    <property type="match status" value="1"/>
</dbReference>
<dbReference type="InterPro" id="IPR027275">
    <property type="entry name" value="PRC-brl_dom"/>
</dbReference>